<evidence type="ECO:0000313" key="2">
    <source>
        <dbReference type="EMBL" id="KAA2380426.1"/>
    </source>
</evidence>
<proteinExistence type="predicted"/>
<dbReference type="EMBL" id="VVXH01000002">
    <property type="protein sequence ID" value="KAA2380426.1"/>
    <property type="molecule type" value="Genomic_DNA"/>
</dbReference>
<feature type="compositionally biased region" description="Basic and acidic residues" evidence="1">
    <location>
        <begin position="72"/>
        <end position="96"/>
    </location>
</feature>
<organism evidence="3 4">
    <name type="scientific">Alistipes onderdonkii</name>
    <dbReference type="NCBI Taxonomy" id="328813"/>
    <lineage>
        <taxon>Bacteria</taxon>
        <taxon>Pseudomonadati</taxon>
        <taxon>Bacteroidota</taxon>
        <taxon>Bacteroidia</taxon>
        <taxon>Bacteroidales</taxon>
        <taxon>Rikenellaceae</taxon>
        <taxon>Alistipes</taxon>
    </lineage>
</organism>
<protein>
    <submittedName>
        <fullName evidence="3">Uncharacterized protein</fullName>
    </submittedName>
</protein>
<sequence length="96" mass="10832">MNKNDNIYGESREQKNEMQNNSRTNANTNDLDSRSNSGDNSGMHAGGTAGSSYQRQQPENPSQYGSKTGSYWEEKGSDREHSAENRMNEQDPDKRQ</sequence>
<evidence type="ECO:0000256" key="1">
    <source>
        <dbReference type="SAM" id="MobiDB-lite"/>
    </source>
</evidence>
<reference evidence="3" key="2">
    <citation type="journal article" date="2018" name="BMC Genomics">
        <title>Whole genome sequencing and function prediction of 133 gut anaerobes isolated from chicken caecum in pure cultures.</title>
        <authorList>
            <person name="Medvecky M."/>
            <person name="Cejkova D."/>
            <person name="Polansky O."/>
            <person name="Karasova D."/>
            <person name="Kubasova T."/>
            <person name="Cizek A."/>
            <person name="Rychlik I."/>
        </authorList>
    </citation>
    <scope>NUCLEOTIDE SEQUENCE</scope>
    <source>
        <strain evidence="3">An90</strain>
    </source>
</reference>
<dbReference type="AlphaFoldDB" id="A0A1Y3QUV6"/>
<gene>
    <name evidence="3" type="ORF">B5G41_07225</name>
    <name evidence="2" type="ORF">F2Y10_03005</name>
</gene>
<evidence type="ECO:0000313" key="3">
    <source>
        <dbReference type="EMBL" id="OUN03471.1"/>
    </source>
</evidence>
<comment type="caution">
    <text evidence="3">The sequence shown here is derived from an EMBL/GenBank/DDBJ whole genome shotgun (WGS) entry which is preliminary data.</text>
</comment>
<feature type="compositionally biased region" description="Polar residues" evidence="1">
    <location>
        <begin position="17"/>
        <end position="40"/>
    </location>
</feature>
<evidence type="ECO:0000313" key="5">
    <source>
        <dbReference type="Proteomes" id="UP000322940"/>
    </source>
</evidence>
<dbReference type="Proteomes" id="UP000322940">
    <property type="component" value="Unassembled WGS sequence"/>
</dbReference>
<reference evidence="2 5" key="3">
    <citation type="journal article" date="2019" name="Nat. Med.">
        <title>A library of human gut bacterial isolates paired with longitudinal multiomics data enables mechanistic microbiome research.</title>
        <authorList>
            <person name="Poyet M."/>
            <person name="Groussin M."/>
            <person name="Gibbons S.M."/>
            <person name="Avila-Pacheco J."/>
            <person name="Jiang X."/>
            <person name="Kearney S.M."/>
            <person name="Perrotta A.R."/>
            <person name="Berdy B."/>
            <person name="Zhao S."/>
            <person name="Lieberman T.D."/>
            <person name="Swanson P.K."/>
            <person name="Smith M."/>
            <person name="Roesemann S."/>
            <person name="Alexander J.E."/>
            <person name="Rich S.A."/>
            <person name="Livny J."/>
            <person name="Vlamakis H."/>
            <person name="Clish C."/>
            <person name="Bullock K."/>
            <person name="Deik A."/>
            <person name="Scott J."/>
            <person name="Pierce K.A."/>
            <person name="Xavier R.J."/>
            <person name="Alm E.J."/>
        </authorList>
    </citation>
    <scope>NUCLEOTIDE SEQUENCE [LARGE SCALE GENOMIC DNA]</scope>
    <source>
        <strain evidence="2 5">BIOML-A266</strain>
    </source>
</reference>
<dbReference type="Proteomes" id="UP000195772">
    <property type="component" value="Unassembled WGS sequence"/>
</dbReference>
<reference evidence="4" key="1">
    <citation type="submission" date="2017-04" db="EMBL/GenBank/DDBJ databases">
        <title>Function of individual gut microbiota members based on whole genome sequencing of pure cultures obtained from chicken caecum.</title>
        <authorList>
            <person name="Medvecky M."/>
            <person name="Cejkova D."/>
            <person name="Polansky O."/>
            <person name="Karasova D."/>
            <person name="Kubasova T."/>
            <person name="Cizek A."/>
            <person name="Rychlik I."/>
        </authorList>
    </citation>
    <scope>NUCLEOTIDE SEQUENCE [LARGE SCALE GENOMIC DNA]</scope>
    <source>
        <strain evidence="4">An90</strain>
    </source>
</reference>
<name>A0A1Y3QUV6_9BACT</name>
<dbReference type="RefSeq" id="WP_018696426.1">
    <property type="nucleotide sequence ID" value="NZ_AP025562.1"/>
</dbReference>
<evidence type="ECO:0000313" key="4">
    <source>
        <dbReference type="Proteomes" id="UP000195772"/>
    </source>
</evidence>
<dbReference type="EMBL" id="NFHB01000004">
    <property type="protein sequence ID" value="OUN03471.1"/>
    <property type="molecule type" value="Genomic_DNA"/>
</dbReference>
<accession>A0A1Y3QUV6</accession>
<dbReference type="OrthoDB" id="1005086at2"/>
<feature type="compositionally biased region" description="Polar residues" evidence="1">
    <location>
        <begin position="50"/>
        <end position="69"/>
    </location>
</feature>
<feature type="region of interest" description="Disordered" evidence="1">
    <location>
        <begin position="1"/>
        <end position="96"/>
    </location>
</feature>